<name>A0A915PKP9_9BILA</name>
<evidence type="ECO:0000256" key="2">
    <source>
        <dbReference type="SAM" id="Phobius"/>
    </source>
</evidence>
<feature type="transmembrane region" description="Helical" evidence="2">
    <location>
        <begin position="357"/>
        <end position="383"/>
    </location>
</feature>
<protein>
    <submittedName>
        <fullName evidence="4">BRICHOS domain-containing protein</fullName>
    </submittedName>
</protein>
<reference evidence="4" key="1">
    <citation type="submission" date="2022-11" db="UniProtKB">
        <authorList>
            <consortium name="WormBaseParasite"/>
        </authorList>
    </citation>
    <scope>IDENTIFICATION</scope>
</reference>
<keyword evidence="3" id="KW-1185">Reference proteome</keyword>
<evidence type="ECO:0000256" key="1">
    <source>
        <dbReference type="SAM" id="MobiDB-lite"/>
    </source>
</evidence>
<organism evidence="3 4">
    <name type="scientific">Setaria digitata</name>
    <dbReference type="NCBI Taxonomy" id="48799"/>
    <lineage>
        <taxon>Eukaryota</taxon>
        <taxon>Metazoa</taxon>
        <taxon>Ecdysozoa</taxon>
        <taxon>Nematoda</taxon>
        <taxon>Chromadorea</taxon>
        <taxon>Rhabditida</taxon>
        <taxon>Spirurina</taxon>
        <taxon>Spiruromorpha</taxon>
        <taxon>Filarioidea</taxon>
        <taxon>Setariidae</taxon>
        <taxon>Setaria</taxon>
    </lineage>
</organism>
<keyword evidence="2" id="KW-1133">Transmembrane helix</keyword>
<evidence type="ECO:0000313" key="4">
    <source>
        <dbReference type="WBParaSite" id="sdigi.contig13.g1338.t1"/>
    </source>
</evidence>
<feature type="region of interest" description="Disordered" evidence="1">
    <location>
        <begin position="232"/>
        <end position="264"/>
    </location>
</feature>
<keyword evidence="2" id="KW-0472">Membrane</keyword>
<dbReference type="Proteomes" id="UP000887581">
    <property type="component" value="Unplaced"/>
</dbReference>
<keyword evidence="2" id="KW-0812">Transmembrane</keyword>
<sequence length="626" mass="71123">MDYGSQEKIEEEEIIEHYVSESRRLCGVDGTRGPVQEILTETIERRYNEELPSHDFYRTSQSSLQATSSLNNEAERRYYATGERDCSRDTSFMQTSGISSASHLGSASVPIPYLKSSSNLDRSVANIDSYGYDVHEVHTSKGGARIVQTHGTGLIHSAGSTIQQTERSLNQHRIHSDKSTEHQRTTLIQEREHGRSRIPSPVKHCYKEVGFLGSARPTVNGINASTGHRRKTIYTLPSPSTGKAEISRHVDTLSSESKLSRKDSYKRMQMGQQDDSADAYAPRSDASLIAGFTRSHSQSEQMLTAWERVVQFIRKILFRASFDDRLRSVQFLLNKRKSDPVDISDTFFRNTTWTPRLICLLLLFLLLVTVFFILLGILFNALFGSYSVRTLSLYPPLCENCNRLAPSGVHSRIPSVLHIRFYSSSQVHFELIGNPPFKSNSFCAIDFETGYIAIADHALVDSSGRHTTCFLMPLDQSTIPSMSALRDALSSVSSEIYSEYGWQEYWQYQAEAIDTKNVERKFTNKIGDCGDAKWYLLKHTVYTKDSRCSNCYDFCVPEYAIQRLHKYEDDMTIGIRRLDCFRLYVGEWASYQLTPDSQGGHWSYPRISSNTQRDSSGNWVHWDPTG</sequence>
<evidence type="ECO:0000313" key="3">
    <source>
        <dbReference type="Proteomes" id="UP000887581"/>
    </source>
</evidence>
<dbReference type="AlphaFoldDB" id="A0A915PKP9"/>
<dbReference type="WBParaSite" id="sdigi.contig13.g1338.t1">
    <property type="protein sequence ID" value="sdigi.contig13.g1338.t1"/>
    <property type="gene ID" value="sdigi.contig13.g1338"/>
</dbReference>
<accession>A0A915PKP9</accession>
<proteinExistence type="predicted"/>